<name>A0A0F9AYD4_9ZZZZ</name>
<gene>
    <name evidence="1" type="ORF">LCGC14_2595030</name>
</gene>
<comment type="caution">
    <text evidence="1">The sequence shown here is derived from an EMBL/GenBank/DDBJ whole genome shotgun (WGS) entry which is preliminary data.</text>
</comment>
<organism evidence="1">
    <name type="scientific">marine sediment metagenome</name>
    <dbReference type="NCBI Taxonomy" id="412755"/>
    <lineage>
        <taxon>unclassified sequences</taxon>
        <taxon>metagenomes</taxon>
        <taxon>ecological metagenomes</taxon>
    </lineage>
</organism>
<reference evidence="1" key="1">
    <citation type="journal article" date="2015" name="Nature">
        <title>Complex archaea that bridge the gap between prokaryotes and eukaryotes.</title>
        <authorList>
            <person name="Spang A."/>
            <person name="Saw J.H."/>
            <person name="Jorgensen S.L."/>
            <person name="Zaremba-Niedzwiedzka K."/>
            <person name="Martijn J."/>
            <person name="Lind A.E."/>
            <person name="van Eijk R."/>
            <person name="Schleper C."/>
            <person name="Guy L."/>
            <person name="Ettema T.J."/>
        </authorList>
    </citation>
    <scope>NUCLEOTIDE SEQUENCE</scope>
</reference>
<sequence length="162" mass="18361">MDNKGFFRMHDGLNKLRDEILGVKGSEYPTGHGDRLSNFKVVGQLLSPLEGDGLARIDGKWAKARVRLELEPEVVAAIYTLKHVLSLCTFIREQRSDKEGHEPFSGRIADIQNYCDLIFGIIEEQGRVETLPKPTMMTDKCSLNGCKVEEYHVHTESEEEQL</sequence>
<protein>
    <submittedName>
        <fullName evidence="1">Uncharacterized protein</fullName>
    </submittedName>
</protein>
<dbReference type="AlphaFoldDB" id="A0A0F9AYD4"/>
<dbReference type="EMBL" id="LAZR01043664">
    <property type="protein sequence ID" value="KKL06537.1"/>
    <property type="molecule type" value="Genomic_DNA"/>
</dbReference>
<accession>A0A0F9AYD4</accession>
<evidence type="ECO:0000313" key="1">
    <source>
        <dbReference type="EMBL" id="KKL06537.1"/>
    </source>
</evidence>
<proteinExistence type="predicted"/>